<accession>A0A0M8PGV7</accession>
<dbReference type="AlphaFoldDB" id="A0A0M8PGV7"/>
<reference evidence="1 2" key="1">
    <citation type="submission" date="2015-08" db="EMBL/GenBank/DDBJ databases">
        <title>Genome sequencing of Penicillium nordicum.</title>
        <authorList>
            <person name="Nguyen H.D."/>
            <person name="Seifert K.A."/>
        </authorList>
    </citation>
    <scope>NUCLEOTIDE SEQUENCE [LARGE SCALE GENOMIC DNA]</scope>
    <source>
        <strain evidence="1 2">DAOMC 185683</strain>
    </source>
</reference>
<keyword evidence="2" id="KW-1185">Reference proteome</keyword>
<dbReference type="EMBL" id="LHQQ01000005">
    <property type="protein sequence ID" value="KOS48394.1"/>
    <property type="molecule type" value="Genomic_DNA"/>
</dbReference>
<dbReference type="Proteomes" id="UP000037696">
    <property type="component" value="Unassembled WGS sequence"/>
</dbReference>
<evidence type="ECO:0000313" key="1">
    <source>
        <dbReference type="EMBL" id="KOS48394.1"/>
    </source>
</evidence>
<name>A0A0M8PGV7_9EURO</name>
<comment type="caution">
    <text evidence="1">The sequence shown here is derived from an EMBL/GenBank/DDBJ whole genome shotgun (WGS) entry which is preliminary data.</text>
</comment>
<dbReference type="OrthoDB" id="4348660at2759"/>
<sequence length="201" mass="22397">MRVLGTFVLPQGITVNSFAIIIYFDRLQVFYRRNTITAIIKLIEPLHNRHNYTPNNHTTTLVTITSRKSLNPIIPFILSQEQFRPYLNTSLKFQPRLPINSILSSKSYSTLSTSTSSIKKFKSKSKSNTMATVATKTATPVMLPSISMSQDISRAMTASNQKTEKTRSILIDGMPPAPPPSPVAFSKGKTCYNNIPSLSLE</sequence>
<organism evidence="1 2">
    <name type="scientific">Penicillium nordicum</name>
    <dbReference type="NCBI Taxonomy" id="229535"/>
    <lineage>
        <taxon>Eukaryota</taxon>
        <taxon>Fungi</taxon>
        <taxon>Dikarya</taxon>
        <taxon>Ascomycota</taxon>
        <taxon>Pezizomycotina</taxon>
        <taxon>Eurotiomycetes</taxon>
        <taxon>Eurotiomycetidae</taxon>
        <taxon>Eurotiales</taxon>
        <taxon>Aspergillaceae</taxon>
        <taxon>Penicillium</taxon>
    </lineage>
</organism>
<evidence type="ECO:0000313" key="2">
    <source>
        <dbReference type="Proteomes" id="UP000037696"/>
    </source>
</evidence>
<protein>
    <submittedName>
        <fullName evidence="1">Uncharacterized protein</fullName>
    </submittedName>
</protein>
<proteinExistence type="predicted"/>
<gene>
    <name evidence="1" type="ORF">ACN38_g625</name>
</gene>